<accession>A0A833SIF2</accession>
<keyword evidence="3" id="KW-1185">Reference proteome</keyword>
<feature type="compositionally biased region" description="Pro residues" evidence="1">
    <location>
        <begin position="9"/>
        <end position="18"/>
    </location>
</feature>
<name>A0A833SIF2_9HYME</name>
<feature type="compositionally biased region" description="Basic and acidic residues" evidence="1">
    <location>
        <begin position="77"/>
        <end position="98"/>
    </location>
</feature>
<feature type="compositionally biased region" description="Basic and acidic residues" evidence="1">
    <location>
        <begin position="117"/>
        <end position="132"/>
    </location>
</feature>
<comment type="caution">
    <text evidence="2">The sequence shown here is derived from an EMBL/GenBank/DDBJ whole genome shotgun (WGS) entry which is preliminary data.</text>
</comment>
<evidence type="ECO:0000313" key="2">
    <source>
        <dbReference type="EMBL" id="KAF3427488.1"/>
    </source>
</evidence>
<protein>
    <submittedName>
        <fullName evidence="2">Uncharacterized protein</fullName>
    </submittedName>
</protein>
<reference evidence="2" key="1">
    <citation type="submission" date="2019-11" db="EMBL/GenBank/DDBJ databases">
        <title>The nuclear and mitochondrial genomes of Frieseomelitta varia - a highly eusocial stingless bee (Meliponini) with a permanently sterile worker caste.</title>
        <authorList>
            <person name="Freitas F.C.P."/>
            <person name="Lourenco A.P."/>
            <person name="Nunes F.M.F."/>
            <person name="Paschoal A.R."/>
            <person name="Abreu F.C.P."/>
            <person name="Barbin F.O."/>
            <person name="Bataglia L."/>
            <person name="Cardoso-Junior C.A.M."/>
            <person name="Cervoni M.S."/>
            <person name="Silva S.R."/>
            <person name="Dalarmi F."/>
            <person name="Del Lama M.A."/>
            <person name="Depintor T.S."/>
            <person name="Ferreira K.M."/>
            <person name="Goria P.S."/>
            <person name="Jaskot M.C."/>
            <person name="Lago D.C."/>
            <person name="Luna-Lucena D."/>
            <person name="Moda L.M."/>
            <person name="Nascimento L."/>
            <person name="Pedrino M."/>
            <person name="Rabico F.O."/>
            <person name="Sanches F.C."/>
            <person name="Santos D.E."/>
            <person name="Santos C.G."/>
            <person name="Vieira J."/>
            <person name="Lopes T.F."/>
            <person name="Barchuk A.R."/>
            <person name="Hartfelder K."/>
            <person name="Simoes Z.L.P."/>
            <person name="Bitondi M.M.G."/>
            <person name="Pinheiro D.G."/>
        </authorList>
    </citation>
    <scope>NUCLEOTIDE SEQUENCE</scope>
    <source>
        <strain evidence="2">USP_RPSP 00005682</strain>
        <tissue evidence="2">Whole individual</tissue>
    </source>
</reference>
<organism evidence="2 3">
    <name type="scientific">Frieseomelitta varia</name>
    <dbReference type="NCBI Taxonomy" id="561572"/>
    <lineage>
        <taxon>Eukaryota</taxon>
        <taxon>Metazoa</taxon>
        <taxon>Ecdysozoa</taxon>
        <taxon>Arthropoda</taxon>
        <taxon>Hexapoda</taxon>
        <taxon>Insecta</taxon>
        <taxon>Pterygota</taxon>
        <taxon>Neoptera</taxon>
        <taxon>Endopterygota</taxon>
        <taxon>Hymenoptera</taxon>
        <taxon>Apocrita</taxon>
        <taxon>Aculeata</taxon>
        <taxon>Apoidea</taxon>
        <taxon>Anthophila</taxon>
        <taxon>Apidae</taxon>
        <taxon>Frieseomelitta</taxon>
    </lineage>
</organism>
<feature type="compositionally biased region" description="Polar residues" evidence="1">
    <location>
        <begin position="272"/>
        <end position="282"/>
    </location>
</feature>
<feature type="compositionally biased region" description="Pro residues" evidence="1">
    <location>
        <begin position="32"/>
        <end position="46"/>
    </location>
</feature>
<sequence length="396" mass="43537">MQLAATQRPHPPPVPPRPSRQVVAEALKRSPRPPCPTRQAPPPPNTKPWRSDRDRSNNRQQQQVVSPAAGRTVVYESIKDSVPKETGNESGDHRDDSARFVVGGGGGGSNELVPRVASERRTDEDERRGNPRERRHRSTTVPGQEYRGNFSESSIVTGVDVACREGRASPNEHFSNGVATSDEKSSSANDNGKQCSNDDEPALDNSLPESAALGSLDRSSVESLDDVLRSHHRFESPVEKSKSNLPEKSHHCSERRPTPTQRSCAVKHRGDTTSSTRKSAVTRSADDSCANDQASNVSNVLDRGTVVVVDESDRRAAASNDHVEKQNGGEHHKDRTNENDNDNDNIHRQDWLEAGIHYSSTQIRLSGEDGDIVDGSRVNGYNRCENEKFSDINVPR</sequence>
<feature type="compositionally biased region" description="Basic and acidic residues" evidence="1">
    <location>
        <begin position="226"/>
        <end position="257"/>
    </location>
</feature>
<feature type="compositionally biased region" description="Polar residues" evidence="1">
    <location>
        <begin position="186"/>
        <end position="195"/>
    </location>
</feature>
<evidence type="ECO:0000256" key="1">
    <source>
        <dbReference type="SAM" id="MobiDB-lite"/>
    </source>
</evidence>
<feature type="region of interest" description="Disordered" evidence="1">
    <location>
        <begin position="315"/>
        <end position="346"/>
    </location>
</feature>
<dbReference type="Proteomes" id="UP000655588">
    <property type="component" value="Unassembled WGS sequence"/>
</dbReference>
<dbReference type="EMBL" id="WNWW01000251">
    <property type="protein sequence ID" value="KAF3427488.1"/>
    <property type="molecule type" value="Genomic_DNA"/>
</dbReference>
<dbReference type="AlphaFoldDB" id="A0A833SIF2"/>
<feature type="region of interest" description="Disordered" evidence="1">
    <location>
        <begin position="1"/>
        <end position="292"/>
    </location>
</feature>
<proteinExistence type="predicted"/>
<evidence type="ECO:0000313" key="3">
    <source>
        <dbReference type="Proteomes" id="UP000655588"/>
    </source>
</evidence>
<gene>
    <name evidence="2" type="ORF">E2986_12903</name>
</gene>